<gene>
    <name evidence="3" type="primary">EFR3</name>
    <name evidence="3" type="ORF">LTR24_000043</name>
</gene>
<feature type="compositionally biased region" description="Low complexity" evidence="2">
    <location>
        <begin position="1160"/>
        <end position="1171"/>
    </location>
</feature>
<name>A0ABR0KPJ3_9EURO</name>
<keyword evidence="4" id="KW-1185">Reference proteome</keyword>
<feature type="compositionally biased region" description="Polar residues" evidence="2">
    <location>
        <begin position="900"/>
        <end position="911"/>
    </location>
</feature>
<feature type="compositionally biased region" description="Polar residues" evidence="2">
    <location>
        <begin position="1172"/>
        <end position="1187"/>
    </location>
</feature>
<feature type="compositionally biased region" description="Basic and acidic residues" evidence="2">
    <location>
        <begin position="1109"/>
        <end position="1123"/>
    </location>
</feature>
<dbReference type="InterPro" id="IPR039786">
    <property type="entry name" value="EFR3"/>
</dbReference>
<feature type="region of interest" description="Disordered" evidence="2">
    <location>
        <begin position="229"/>
        <end position="258"/>
    </location>
</feature>
<dbReference type="InterPro" id="IPR049150">
    <property type="entry name" value="EFR3_HEAT-like_rpt"/>
</dbReference>
<feature type="region of interest" description="Disordered" evidence="2">
    <location>
        <begin position="897"/>
        <end position="1065"/>
    </location>
</feature>
<dbReference type="SUPFAM" id="SSF48371">
    <property type="entry name" value="ARM repeat"/>
    <property type="match status" value="1"/>
</dbReference>
<feature type="compositionally biased region" description="Basic and acidic residues" evidence="2">
    <location>
        <begin position="1034"/>
        <end position="1046"/>
    </location>
</feature>
<evidence type="ECO:0000313" key="3">
    <source>
        <dbReference type="EMBL" id="KAK5102484.1"/>
    </source>
</evidence>
<dbReference type="PANTHER" id="PTHR47766:SF1">
    <property type="entry name" value="PROTEIN EFR3"/>
    <property type="match status" value="1"/>
</dbReference>
<evidence type="ECO:0000256" key="1">
    <source>
        <dbReference type="ARBA" id="ARBA00010216"/>
    </source>
</evidence>
<feature type="compositionally biased region" description="Polar residues" evidence="2">
    <location>
        <begin position="920"/>
        <end position="936"/>
    </location>
</feature>
<comment type="similarity">
    <text evidence="1">Belongs to the EFR3 family.</text>
</comment>
<dbReference type="Pfam" id="PF21072">
    <property type="entry name" value="EFR3"/>
    <property type="match status" value="2"/>
</dbReference>
<evidence type="ECO:0000256" key="2">
    <source>
        <dbReference type="SAM" id="MobiDB-lite"/>
    </source>
</evidence>
<reference evidence="3 4" key="1">
    <citation type="submission" date="2023-08" db="EMBL/GenBank/DDBJ databases">
        <title>Black Yeasts Isolated from many extreme environments.</title>
        <authorList>
            <person name="Coleine C."/>
            <person name="Stajich J.E."/>
            <person name="Selbmann L."/>
        </authorList>
    </citation>
    <scope>NUCLEOTIDE SEQUENCE [LARGE SCALE GENOMIC DNA]</scope>
    <source>
        <strain evidence="3 4">CCFEE 5885</strain>
    </source>
</reference>
<dbReference type="InterPro" id="IPR016024">
    <property type="entry name" value="ARM-type_fold"/>
</dbReference>
<protein>
    <submittedName>
        <fullName evidence="3">Plasma membrane localization protein</fullName>
    </submittedName>
</protein>
<sequence length="1217" mass="132796">MSTLLHPIHGARDKCRPKHQVLVLKCYPKYQKTVQEVKPNSSELSYLLYYVTTRRGKLPKVGAFLEKKTASDVWRKKLGNVQVTLQILTAIIEKDPVDLPLYAGSVLTILNTVLGSKDINMVEESIPTFESYCRHIDAASLAADQERTKQYMSLVQQYAASATVDQSTAATPAQSTPTSTRWRTIALKATRAVVGSDAMAVETTEQLSVVTPVILENLDLERGGSLAPLQERASTGEKQSFEMARRRRMSTATVPSVDEISTDPANAAETTADADKLAEEEVKVLAIRCLKQIFSVSTGTSRTQMRMATAMVLRYIAMKERPSTARRPEPNASFTPDWATRLFETIARWTPVQDRFIIVIVTVETLVRSPIVESILEKQLVLATLVDWLLRSDINLIGLSVMDVLLRLVQHTLLLLQLGSRDSTAVVQNQQADTLGLYKEMTASFDPAQLITEPERGQLRDAKESTPSLVRIELLNVLQRCISDLATHIYYTDQISDMLTAIMARLKPSSASDVPTAAAAVNDPVGATKALVASAHLQEDPSTDGFFSFATARVVALKAVKEILLTAHSRRTSAGASAEVRSRVGAQVWDGTQWLLKDDDPEVRTAYVDAVVTWLRLETNKADLHLPQDGPRMPRTTKRERHANGEVSIAKRAASNASKKGERRTKSSFLQLLHLAIYDDAVERAEHEPSILLLLLLLWTLVERLGVNAIRTGLPMIMNLQSAVLNGNDHSPAARARVAGLVHGYLWAIADKFNFGSSALGMELNSEISRRKRFSCWCDRIKFPPLAVPEIVARSIASQNQTQTSAEAADTIRPFLNITAFVEEVATAYDLSLVSPPTSPPSSPGGRVFSVPTLGFGYGYNAAPVHKPSPEHQMPQRIKDEMCGTWSREACLASIDKESNPSLAGSRTAASSMGAGRQHLSVQQKLNEGVSGQHTPADTDPVQMPPISAGLGSLSRARKFSAASSLRDPDTSSRDSTMKVSDLKRALAGANGGLRGQSPLRTANGGRPIGTSRRSPRSHSSDSESMVSWNPADNDDHSFIEGENGQKSRPGTAISQPQPQPEPQAHVAHTFHDQVTVTSNPEFDSDVPPVPKIPDALNLPMAGTWPREPSPDKHSPSNVRHEQLAPSAPSYPTLPTRDEGASLNRLPRTAGEKAKRRVSSRPASRAGGASVWSHSTSGRKTDLSSLLDSIKVGDMGEEAESRRNVSNGSNRMLRPPY</sequence>
<dbReference type="PANTHER" id="PTHR47766">
    <property type="entry name" value="PROTEIN EFR3"/>
    <property type="match status" value="1"/>
</dbReference>
<dbReference type="EMBL" id="JAVRRG010000001">
    <property type="protein sequence ID" value="KAK5102484.1"/>
    <property type="molecule type" value="Genomic_DNA"/>
</dbReference>
<accession>A0ABR0KPJ3</accession>
<organism evidence="3 4">
    <name type="scientific">Lithohypha guttulata</name>
    <dbReference type="NCBI Taxonomy" id="1690604"/>
    <lineage>
        <taxon>Eukaryota</taxon>
        <taxon>Fungi</taxon>
        <taxon>Dikarya</taxon>
        <taxon>Ascomycota</taxon>
        <taxon>Pezizomycotina</taxon>
        <taxon>Eurotiomycetes</taxon>
        <taxon>Chaetothyriomycetidae</taxon>
        <taxon>Chaetothyriales</taxon>
        <taxon>Trichomeriaceae</taxon>
        <taxon>Lithohypha</taxon>
    </lineage>
</organism>
<feature type="compositionally biased region" description="Polar residues" evidence="2">
    <location>
        <begin position="1047"/>
        <end position="1057"/>
    </location>
</feature>
<evidence type="ECO:0000313" key="4">
    <source>
        <dbReference type="Proteomes" id="UP001345013"/>
    </source>
</evidence>
<feature type="compositionally biased region" description="Basic and acidic residues" evidence="2">
    <location>
        <begin position="967"/>
        <end position="985"/>
    </location>
</feature>
<feature type="region of interest" description="Disordered" evidence="2">
    <location>
        <begin position="1078"/>
        <end position="1217"/>
    </location>
</feature>
<dbReference type="Proteomes" id="UP001345013">
    <property type="component" value="Unassembled WGS sequence"/>
</dbReference>
<comment type="caution">
    <text evidence="3">The sequence shown here is derived from an EMBL/GenBank/DDBJ whole genome shotgun (WGS) entry which is preliminary data.</text>
</comment>
<proteinExistence type="inferred from homology"/>